<organism evidence="2 3">
    <name type="scientific">Nostoc flagelliforme CCNUN1</name>
    <dbReference type="NCBI Taxonomy" id="2038116"/>
    <lineage>
        <taxon>Bacteria</taxon>
        <taxon>Bacillati</taxon>
        <taxon>Cyanobacteriota</taxon>
        <taxon>Cyanophyceae</taxon>
        <taxon>Nostocales</taxon>
        <taxon>Nostocaceae</taxon>
        <taxon>Nostoc</taxon>
    </lineage>
</organism>
<reference evidence="2 3" key="1">
    <citation type="submission" date="2017-11" db="EMBL/GenBank/DDBJ databases">
        <title>Complete genome of a free-living desiccation-tolerant cyanobacterium and its photosynthetic adaptation to extreme terrestrial habitat.</title>
        <authorList>
            <person name="Shang J."/>
        </authorList>
    </citation>
    <scope>NUCLEOTIDE SEQUENCE [LARGE SCALE GENOMIC DNA]</scope>
    <source>
        <strain evidence="2 3">CCNUN1</strain>
    </source>
</reference>
<dbReference type="KEGG" id="nfl:COO91_04431"/>
<dbReference type="AlphaFoldDB" id="A0A2K8SSQ8"/>
<accession>A0A2K8SSQ8</accession>
<evidence type="ECO:0000256" key="1">
    <source>
        <dbReference type="SAM" id="MobiDB-lite"/>
    </source>
</evidence>
<dbReference type="Proteomes" id="UP000232003">
    <property type="component" value="Chromosome"/>
</dbReference>
<dbReference type="EMBL" id="CP024785">
    <property type="protein sequence ID" value="AUB38461.1"/>
    <property type="molecule type" value="Genomic_DNA"/>
</dbReference>
<gene>
    <name evidence="2" type="ORF">COO91_04431</name>
</gene>
<name>A0A2K8SSQ8_9NOSO</name>
<evidence type="ECO:0000313" key="2">
    <source>
        <dbReference type="EMBL" id="AUB38461.1"/>
    </source>
</evidence>
<feature type="region of interest" description="Disordered" evidence="1">
    <location>
        <begin position="12"/>
        <end position="37"/>
    </location>
</feature>
<evidence type="ECO:0000313" key="3">
    <source>
        <dbReference type="Proteomes" id="UP000232003"/>
    </source>
</evidence>
<proteinExistence type="predicted"/>
<keyword evidence="3" id="KW-1185">Reference proteome</keyword>
<sequence>MEIGNWALVILSPPASPASPASSSPLPISLRSRNYIG</sequence>
<protein>
    <submittedName>
        <fullName evidence="2">Uncharacterized protein</fullName>
    </submittedName>
</protein>